<name>A0ABX1HP51_9BACT</name>
<comment type="caution">
    <text evidence="3">The sequence shown here is derived from an EMBL/GenBank/DDBJ whole genome shotgun (WGS) entry which is preliminary data.</text>
</comment>
<proteinExistence type="predicted"/>
<keyword evidence="4" id="KW-1185">Reference proteome</keyword>
<keyword evidence="2" id="KW-0732">Signal</keyword>
<feature type="signal peptide" evidence="2">
    <location>
        <begin position="1"/>
        <end position="22"/>
    </location>
</feature>
<feature type="region of interest" description="Disordered" evidence="1">
    <location>
        <begin position="20"/>
        <end position="98"/>
    </location>
</feature>
<sequence length="209" mass="22989">MKTTLFLAALLGAGLAALPAPAQQPMPSVPQPPQPGGVQPPRPPQPVVGQPRPPRPPQPQIQPPRPPQPVVVQPQPPRPPQPQIQPPRPPQPVIQPPRPSYSEWLPVITLAVRRPVGQVGAVLDGAYHNFRYLKLRVRNMPLTLDHLLVSYDYGPASSVPLRYRLRPGQDSAPLNLQRLGGRRIRRLDLWYSSSGNLFNPAVVTVLGLR</sequence>
<accession>A0ABX1HP51</accession>
<dbReference type="Proteomes" id="UP000717634">
    <property type="component" value="Unassembled WGS sequence"/>
</dbReference>
<dbReference type="RefSeq" id="WP_168674476.1">
    <property type="nucleotide sequence ID" value="NZ_JAAVTK010000012.1"/>
</dbReference>
<reference evidence="3 4" key="1">
    <citation type="submission" date="2020-03" db="EMBL/GenBank/DDBJ databases">
        <title>Genomic Encyclopedia of Type Strains, Phase IV (KMG-V): Genome sequencing to study the core and pangenomes of soil and plant-associated prokaryotes.</title>
        <authorList>
            <person name="Whitman W."/>
        </authorList>
    </citation>
    <scope>NUCLEOTIDE SEQUENCE [LARGE SCALE GENOMIC DNA]</scope>
    <source>
        <strain evidence="3 4">1B</strain>
    </source>
</reference>
<organism evidence="3 4">
    <name type="scientific">Hymenobacter artigasi</name>
    <dbReference type="NCBI Taxonomy" id="2719616"/>
    <lineage>
        <taxon>Bacteria</taxon>
        <taxon>Pseudomonadati</taxon>
        <taxon>Bacteroidota</taxon>
        <taxon>Cytophagia</taxon>
        <taxon>Cytophagales</taxon>
        <taxon>Hymenobacteraceae</taxon>
        <taxon>Hymenobacter</taxon>
    </lineage>
</organism>
<gene>
    <name evidence="3" type="ORF">HBN54_003514</name>
</gene>
<feature type="compositionally biased region" description="Pro residues" evidence="1">
    <location>
        <begin position="22"/>
        <end position="98"/>
    </location>
</feature>
<evidence type="ECO:0000256" key="2">
    <source>
        <dbReference type="SAM" id="SignalP"/>
    </source>
</evidence>
<evidence type="ECO:0000256" key="1">
    <source>
        <dbReference type="SAM" id="MobiDB-lite"/>
    </source>
</evidence>
<protein>
    <submittedName>
        <fullName evidence="3">Uncharacterized protein</fullName>
    </submittedName>
</protein>
<evidence type="ECO:0000313" key="3">
    <source>
        <dbReference type="EMBL" id="NKI90902.1"/>
    </source>
</evidence>
<evidence type="ECO:0000313" key="4">
    <source>
        <dbReference type="Proteomes" id="UP000717634"/>
    </source>
</evidence>
<feature type="chain" id="PRO_5046561125" evidence="2">
    <location>
        <begin position="23"/>
        <end position="209"/>
    </location>
</feature>
<dbReference type="EMBL" id="JAAVTK010000012">
    <property type="protein sequence ID" value="NKI90902.1"/>
    <property type="molecule type" value="Genomic_DNA"/>
</dbReference>